<evidence type="ECO:0000256" key="1">
    <source>
        <dbReference type="SAM" id="MobiDB-lite"/>
    </source>
</evidence>
<sequence>MDSNAHGSLVEMAGAPQYAVEPPLREVRAHMVQRLQVGLFGLALMVLLVGLANIILQHVQVTSSPTTAPAVSSTGSTGGSTDPLADIGVVPAADGAKRPPATHSASGPAR</sequence>
<keyword evidence="4" id="KW-1185">Reference proteome</keyword>
<proteinExistence type="predicted"/>
<dbReference type="Proteomes" id="UP000753724">
    <property type="component" value="Unassembled WGS sequence"/>
</dbReference>
<name>A0ABW9XE77_9SPHN</name>
<dbReference type="RefSeq" id="WP_161718260.1">
    <property type="nucleotide sequence ID" value="NZ_JAAAPO010000003.1"/>
</dbReference>
<evidence type="ECO:0000256" key="2">
    <source>
        <dbReference type="SAM" id="Phobius"/>
    </source>
</evidence>
<keyword evidence="2" id="KW-1133">Transmembrane helix</keyword>
<feature type="transmembrane region" description="Helical" evidence="2">
    <location>
        <begin position="35"/>
        <end position="56"/>
    </location>
</feature>
<protein>
    <submittedName>
        <fullName evidence="3">Uncharacterized protein</fullName>
    </submittedName>
</protein>
<evidence type="ECO:0000313" key="3">
    <source>
        <dbReference type="EMBL" id="NBC36836.1"/>
    </source>
</evidence>
<keyword evidence="2" id="KW-0472">Membrane</keyword>
<feature type="compositionally biased region" description="Low complexity" evidence="1">
    <location>
        <begin position="62"/>
        <end position="81"/>
    </location>
</feature>
<evidence type="ECO:0000313" key="4">
    <source>
        <dbReference type="Proteomes" id="UP000753724"/>
    </source>
</evidence>
<reference evidence="4" key="1">
    <citation type="submission" date="2020-01" db="EMBL/GenBank/DDBJ databases">
        <title>Sphingomonas sp. strain CSW-10.</title>
        <authorList>
            <person name="Chen W.-M."/>
        </authorList>
    </citation>
    <scope>NUCLEOTIDE SEQUENCE [LARGE SCALE GENOMIC DNA]</scope>
    <source>
        <strain evidence="4">FSY-8</strain>
    </source>
</reference>
<accession>A0ABW9XE77</accession>
<dbReference type="EMBL" id="JAAAPO010000003">
    <property type="protein sequence ID" value="NBC36836.1"/>
    <property type="molecule type" value="Genomic_DNA"/>
</dbReference>
<feature type="region of interest" description="Disordered" evidence="1">
    <location>
        <begin position="62"/>
        <end position="110"/>
    </location>
</feature>
<organism evidence="3 4">
    <name type="scientific">Novosphingobium ovatum</name>
    <dbReference type="NCBI Taxonomy" id="1908523"/>
    <lineage>
        <taxon>Bacteria</taxon>
        <taxon>Pseudomonadati</taxon>
        <taxon>Pseudomonadota</taxon>
        <taxon>Alphaproteobacteria</taxon>
        <taxon>Sphingomonadales</taxon>
        <taxon>Sphingomonadaceae</taxon>
        <taxon>Novosphingobium</taxon>
    </lineage>
</organism>
<gene>
    <name evidence="3" type="ORF">GTZ99_09730</name>
</gene>
<keyword evidence="2" id="KW-0812">Transmembrane</keyword>
<comment type="caution">
    <text evidence="3">The sequence shown here is derived from an EMBL/GenBank/DDBJ whole genome shotgun (WGS) entry which is preliminary data.</text>
</comment>